<organism evidence="1">
    <name type="scientific">Tanacetum cinerariifolium</name>
    <name type="common">Dalmatian daisy</name>
    <name type="synonym">Chrysanthemum cinerariifolium</name>
    <dbReference type="NCBI Taxonomy" id="118510"/>
    <lineage>
        <taxon>Eukaryota</taxon>
        <taxon>Viridiplantae</taxon>
        <taxon>Streptophyta</taxon>
        <taxon>Embryophyta</taxon>
        <taxon>Tracheophyta</taxon>
        <taxon>Spermatophyta</taxon>
        <taxon>Magnoliopsida</taxon>
        <taxon>eudicotyledons</taxon>
        <taxon>Gunneridae</taxon>
        <taxon>Pentapetalae</taxon>
        <taxon>asterids</taxon>
        <taxon>campanulids</taxon>
        <taxon>Asterales</taxon>
        <taxon>Asteraceae</taxon>
        <taxon>Asteroideae</taxon>
        <taxon>Anthemideae</taxon>
        <taxon>Anthemidinae</taxon>
        <taxon>Tanacetum</taxon>
    </lineage>
</organism>
<proteinExistence type="predicted"/>
<feature type="non-terminal residue" evidence="1">
    <location>
        <position position="1"/>
    </location>
</feature>
<name>A0A699SRM3_TANCI</name>
<dbReference type="AlphaFoldDB" id="A0A699SRM3"/>
<accession>A0A699SRM3</accession>
<sequence>FDTGADRSFISTAFNSLIDIVPTPLGISYDVELADGKIVRIDTIMRGLHFKFLKPSVQHRFNACGTGQFRRYNRHGLVKKVSRRDRVKESRLIIISCLKVQKYMAKGCQIFLAQISANKEENKSKGKQLKDISIIRDFPEVFLEDFSGLPPARPV</sequence>
<evidence type="ECO:0000313" key="1">
    <source>
        <dbReference type="EMBL" id="GFC99548.1"/>
    </source>
</evidence>
<protein>
    <recommendedName>
        <fullName evidence="2">Reverse transcriptase domain-containing protein</fullName>
    </recommendedName>
</protein>
<reference evidence="1" key="1">
    <citation type="journal article" date="2019" name="Sci. Rep.">
        <title>Draft genome of Tanacetum cinerariifolium, the natural source of mosquito coil.</title>
        <authorList>
            <person name="Yamashiro T."/>
            <person name="Shiraishi A."/>
            <person name="Satake H."/>
            <person name="Nakayama K."/>
        </authorList>
    </citation>
    <scope>NUCLEOTIDE SEQUENCE</scope>
</reference>
<comment type="caution">
    <text evidence="1">The sequence shown here is derived from an EMBL/GenBank/DDBJ whole genome shotgun (WGS) entry which is preliminary data.</text>
</comment>
<dbReference type="EMBL" id="BKCJ011179280">
    <property type="protein sequence ID" value="GFC99548.1"/>
    <property type="molecule type" value="Genomic_DNA"/>
</dbReference>
<evidence type="ECO:0008006" key="2">
    <source>
        <dbReference type="Google" id="ProtNLM"/>
    </source>
</evidence>
<gene>
    <name evidence="1" type="ORF">Tci_871518</name>
</gene>